<feature type="repeat" description="WD" evidence="3">
    <location>
        <begin position="843"/>
        <end position="876"/>
    </location>
</feature>
<dbReference type="SUPFAM" id="SSF50978">
    <property type="entry name" value="WD40 repeat-like"/>
    <property type="match status" value="2"/>
</dbReference>
<dbReference type="InterPro" id="IPR036322">
    <property type="entry name" value="WD40_repeat_dom_sf"/>
</dbReference>
<feature type="region of interest" description="Disordered" evidence="4">
    <location>
        <begin position="93"/>
        <end position="162"/>
    </location>
</feature>
<feature type="repeat" description="WD" evidence="3">
    <location>
        <begin position="1346"/>
        <end position="1387"/>
    </location>
</feature>
<dbReference type="InterPro" id="IPR001680">
    <property type="entry name" value="WD40_rpt"/>
</dbReference>
<dbReference type="PANTHER" id="PTHR19848:SF8">
    <property type="entry name" value="F-BOX AND WD REPEAT DOMAIN CONTAINING 7"/>
    <property type="match status" value="1"/>
</dbReference>
<organism evidence="6 7">
    <name type="scientific">Streptomyces olivaceus</name>
    <dbReference type="NCBI Taxonomy" id="47716"/>
    <lineage>
        <taxon>Bacteria</taxon>
        <taxon>Bacillati</taxon>
        <taxon>Actinomycetota</taxon>
        <taxon>Actinomycetes</taxon>
        <taxon>Kitasatosporales</taxon>
        <taxon>Streptomycetaceae</taxon>
        <taxon>Streptomyces</taxon>
    </lineage>
</organism>
<feature type="region of interest" description="Disordered" evidence="4">
    <location>
        <begin position="25"/>
        <end position="65"/>
    </location>
</feature>
<dbReference type="PROSITE" id="PS00678">
    <property type="entry name" value="WD_REPEATS_1"/>
    <property type="match status" value="8"/>
</dbReference>
<name>A0ABS7W3X9_STROV</name>
<dbReference type="InterPro" id="IPR020472">
    <property type="entry name" value="WD40_PAC1"/>
</dbReference>
<evidence type="ECO:0000313" key="6">
    <source>
        <dbReference type="EMBL" id="MBZ6152148.1"/>
    </source>
</evidence>
<dbReference type="PANTHER" id="PTHR19848">
    <property type="entry name" value="WD40 REPEAT PROTEIN"/>
    <property type="match status" value="1"/>
</dbReference>
<dbReference type="Proteomes" id="UP000758701">
    <property type="component" value="Unassembled WGS sequence"/>
</dbReference>
<dbReference type="Pfam" id="PF00400">
    <property type="entry name" value="WD40"/>
    <property type="match status" value="14"/>
</dbReference>
<accession>A0ABS7W3X9</accession>
<keyword evidence="2" id="KW-0677">Repeat</keyword>
<evidence type="ECO:0000259" key="5">
    <source>
        <dbReference type="Pfam" id="PF20703"/>
    </source>
</evidence>
<dbReference type="SMART" id="SM00320">
    <property type="entry name" value="WD40"/>
    <property type="match status" value="14"/>
</dbReference>
<dbReference type="InterPro" id="IPR015943">
    <property type="entry name" value="WD40/YVTN_repeat-like_dom_sf"/>
</dbReference>
<feature type="repeat" description="WD" evidence="3">
    <location>
        <begin position="750"/>
        <end position="782"/>
    </location>
</feature>
<evidence type="ECO:0000256" key="3">
    <source>
        <dbReference type="PROSITE-ProRule" id="PRU00221"/>
    </source>
</evidence>
<evidence type="ECO:0000256" key="4">
    <source>
        <dbReference type="SAM" id="MobiDB-lite"/>
    </source>
</evidence>
<reference evidence="6 7" key="1">
    <citation type="submission" date="2021-06" db="EMBL/GenBank/DDBJ databases">
        <title>Ecological speciation of a Streptomyces species isolated from different habitats and geographic origins.</title>
        <authorList>
            <person name="Wang J."/>
        </authorList>
    </citation>
    <scope>NUCLEOTIDE SEQUENCE [LARGE SCALE GENOMIC DNA]</scope>
    <source>
        <strain evidence="6 7">FXJ8.012</strain>
    </source>
</reference>
<evidence type="ECO:0000256" key="2">
    <source>
        <dbReference type="ARBA" id="ARBA00022737"/>
    </source>
</evidence>
<dbReference type="SUPFAM" id="SSF52540">
    <property type="entry name" value="P-loop containing nucleoside triphosphate hydrolases"/>
    <property type="match status" value="1"/>
</dbReference>
<evidence type="ECO:0000313" key="7">
    <source>
        <dbReference type="Proteomes" id="UP000758701"/>
    </source>
</evidence>
<dbReference type="PROSITE" id="PS50082">
    <property type="entry name" value="WD_REPEATS_2"/>
    <property type="match status" value="14"/>
</dbReference>
<dbReference type="InterPro" id="IPR049052">
    <property type="entry name" value="nSTAND1"/>
</dbReference>
<feature type="compositionally biased region" description="Pro residues" evidence="4">
    <location>
        <begin position="121"/>
        <end position="131"/>
    </location>
</feature>
<gene>
    <name evidence="6" type="ORF">KVH32_13400</name>
</gene>
<feature type="repeat" description="WD" evidence="3">
    <location>
        <begin position="1031"/>
        <end position="1064"/>
    </location>
</feature>
<dbReference type="CDD" id="cd00200">
    <property type="entry name" value="WD40"/>
    <property type="match status" value="2"/>
</dbReference>
<feature type="repeat" description="WD" evidence="3">
    <location>
        <begin position="889"/>
        <end position="920"/>
    </location>
</feature>
<feature type="repeat" description="WD" evidence="3">
    <location>
        <begin position="935"/>
        <end position="968"/>
    </location>
</feature>
<dbReference type="PRINTS" id="PR00320">
    <property type="entry name" value="GPROTEINBRPT"/>
</dbReference>
<dbReference type="Pfam" id="PF20703">
    <property type="entry name" value="nSTAND1"/>
    <property type="match status" value="1"/>
</dbReference>
<feature type="repeat" description="WD" evidence="3">
    <location>
        <begin position="1069"/>
        <end position="1104"/>
    </location>
</feature>
<feature type="domain" description="Novel STAND NTPase 1" evidence="5">
    <location>
        <begin position="252"/>
        <end position="616"/>
    </location>
</feature>
<feature type="repeat" description="WD" evidence="3">
    <location>
        <begin position="1208"/>
        <end position="1249"/>
    </location>
</feature>
<comment type="caution">
    <text evidence="6">The sequence shown here is derived from an EMBL/GenBank/DDBJ whole genome shotgun (WGS) entry which is preliminary data.</text>
</comment>
<sequence>MPPLSLLFPVSVLLPVLVRRPRHPYASRRSPRCGLPRDLRARGGATPERARHHAAPHSPGAPIAPRGTVVQQPGTATEQCGTARHLPTAAAAGAVRTAPLRNRSEEGVNSACATRRRPALRLPPPPAPPYRGRPDGDRERRRGRGRVGTGGVGRRERGLDPAAGPVQRFAAELRTLRESVGRPTYRTMADKVPFSVTALSQAAAGRQLPTLAVTLAYVGVCGGDPQEWERRWREASAEAAALATADQEGRPPYRGLTRYEPDDAALFFGRDALVDRLAGLTRAHRFTAVFGPSGSGKSSLLRAGLIPRLRTPDTGPGAPAAPAAVRVLTPGATPLRTHAGRLDPVPDAAPGADTWLIVDQFEELYTLCTDPAERDAFVDRLLTAAAPGSALRVVVAVRADFLGRCAEHPALTAALQDATLLAGPMSREELRQAVVRPAAAEGLVVERALTARLLDEVEDAPGGLPLMSHALLETWRHRTGRSLTESAYETAGGLRGAVVRTAEEVYGEFTAPQAELARLVLLRLVAPGDGTPDTRRPAEHAELDLGDPDGTRAVLDRLVGARLLTLDDGTVELAHEALITAWPRLRGWIDAERDRLRVHRALSGAARTWLDLGRENAALYAGSRLAAARDAFPADRRDDELTPPERAFLAASVGRRRRAVWRRRALSVTLALLVLLASATAVVALRLRDTARTERDEAVFGRITAEADRLRDTNAALSARLDVAAFGMRETPALRTALTADAGRVLSTRLPGHADIGSAVAFAPDGRTLASGGHDGTVRLWDTTGDGADGQLGASLRIEGGPVGAVAFSPDGTLLAAAGHDGGIRLWDARDRARPRPLGRPLVSHGGESVTSVAFAPDGHALATSGEDGTLRLWDLGDPAAPAPLGKPARADARSVRDVAFAPDGRTLATAGHTGTVRLWRADRADGPTPLGEPRHAHDQAVWSVAFSPDGDTLAGAGYDDTVRLWKVPGPDASGGGLRPLGEPLTGHTGAVWSVEFSPDGHTLASAAQDDTVILWNVANPAYPHRIGEPLTGHTEGLWDLAYGPDGRTLATTGADRSVRLWHLPQTVLTDFTNPVTSVAHDPTGGLLAAASTDDGLVRLWDVRRPGRPRPLPRPLSGHEAPVLTAAFTPDGQTVASGAEDGALRLWDVSDPARPVAAATLPDAHPGGVLTAAFAPDGRTLATGGADGRVRLWDVRGPDDVRPAGPPLTGHTDWVGSVAFAPDGGTLATGSQDKTARLWDVRDRARPRALGAPLTAHGDWVNSVAFAPEGHVLATGGRDRTVRLWDVTDPGRARPLGEELTGHRGGVTSVSFAPDGRTLASGGEDHAVRLWDVADPAHAEAYGDALTGHQDTVTSVAFAPDGETLASAGNDLTARIWTLDPERTLRHVCARTGGDLTPARWRELLPRLPYRTTC</sequence>
<feature type="repeat" description="WD" evidence="3">
    <location>
        <begin position="985"/>
        <end position="1018"/>
    </location>
</feature>
<feature type="repeat" description="WD" evidence="3">
    <location>
        <begin position="1116"/>
        <end position="1150"/>
    </location>
</feature>
<dbReference type="InterPro" id="IPR019775">
    <property type="entry name" value="WD40_repeat_CS"/>
</dbReference>
<keyword evidence="7" id="KW-1185">Reference proteome</keyword>
<dbReference type="EMBL" id="JAHSTP010000004">
    <property type="protein sequence ID" value="MBZ6152148.1"/>
    <property type="molecule type" value="Genomic_DNA"/>
</dbReference>
<dbReference type="InterPro" id="IPR027417">
    <property type="entry name" value="P-loop_NTPase"/>
</dbReference>
<feature type="repeat" description="WD" evidence="3">
    <location>
        <begin position="1162"/>
        <end position="1203"/>
    </location>
</feature>
<dbReference type="PROSITE" id="PS50294">
    <property type="entry name" value="WD_REPEATS_REGION"/>
    <property type="match status" value="13"/>
</dbReference>
<keyword evidence="1 3" id="KW-0853">WD repeat</keyword>
<dbReference type="Gene3D" id="2.130.10.10">
    <property type="entry name" value="YVTN repeat-like/Quinoprotein amine dehydrogenase"/>
    <property type="match status" value="5"/>
</dbReference>
<feature type="repeat" description="WD" evidence="3">
    <location>
        <begin position="796"/>
        <end position="837"/>
    </location>
</feature>
<feature type="repeat" description="WD" evidence="3">
    <location>
        <begin position="1254"/>
        <end position="1287"/>
    </location>
</feature>
<feature type="repeat" description="WD" evidence="3">
    <location>
        <begin position="1300"/>
        <end position="1341"/>
    </location>
</feature>
<protein>
    <submittedName>
        <fullName evidence="6">WD40 repeat domain-containing protein</fullName>
    </submittedName>
</protein>
<evidence type="ECO:0000256" key="1">
    <source>
        <dbReference type="ARBA" id="ARBA00022574"/>
    </source>
</evidence>
<proteinExistence type="predicted"/>